<dbReference type="AlphaFoldDB" id="A0A524RSW9"/>
<accession>A0A524RSW9</accession>
<comment type="caution">
    <text evidence="1">The sequence shown here is derived from an EMBL/GenBank/DDBJ whole genome shotgun (WGS) entry which is preliminary data.</text>
</comment>
<protein>
    <submittedName>
        <fullName evidence="1">Uncharacterized protein</fullName>
    </submittedName>
</protein>
<gene>
    <name evidence="1" type="ORF">ERJ68_08645</name>
</gene>
<evidence type="ECO:0000313" key="1">
    <source>
        <dbReference type="EMBL" id="TGH19163.1"/>
    </source>
</evidence>
<dbReference type="Pfam" id="PF21810">
    <property type="entry name" value="DUF6880"/>
    <property type="match status" value="1"/>
</dbReference>
<sequence length="178" mass="18788">MAGKRSLNARNLQTLGAAALAKLLMEVSSGNAVIQRRLRLALAAAESASEAAQEVRKGLTAIARSSTWMDSHKHKTLVADLKIQHRAITGPIAEADPELAFELQVRLLGLADGVLDRCPGITGSVISVFRQAAANLGPIAMAAKVEPQRLAEQLADLLVSDGYGQFEALIPAMKEALG</sequence>
<dbReference type="Proteomes" id="UP000315454">
    <property type="component" value="Unassembled WGS sequence"/>
</dbReference>
<feature type="non-terminal residue" evidence="1">
    <location>
        <position position="178"/>
    </location>
</feature>
<name>A0A524RSW9_9CHRO</name>
<reference evidence="1 2" key="1">
    <citation type="journal article" date="2019" name="mSystems">
        <title>Life at home and on the roam: Genomic adaptions reflect the dual lifestyle of an intracellular, facultative symbiont.</title>
        <authorList>
            <person name="Burgsdorf I."/>
        </authorList>
    </citation>
    <scope>NUCLEOTIDE SEQUENCE [LARGE SCALE GENOMIC DNA]</scope>
    <source>
        <strain evidence="1">277cI</strain>
    </source>
</reference>
<dbReference type="InterPro" id="IPR049245">
    <property type="entry name" value="DUF6880"/>
</dbReference>
<proteinExistence type="predicted"/>
<evidence type="ECO:0000313" key="2">
    <source>
        <dbReference type="Proteomes" id="UP000315454"/>
    </source>
</evidence>
<organism evidence="1 2">
    <name type="scientific">Aphanocapsa feldmannii 277cI</name>
    <dbReference type="NCBI Taxonomy" id="2507554"/>
    <lineage>
        <taxon>Bacteria</taxon>
        <taxon>Bacillati</taxon>
        <taxon>Cyanobacteriota</taxon>
        <taxon>Cyanophyceae</taxon>
        <taxon>Oscillatoriophycideae</taxon>
        <taxon>Chroococcales</taxon>
        <taxon>Microcystaceae</taxon>
        <taxon>Aphanocapsa</taxon>
    </lineage>
</organism>
<dbReference type="EMBL" id="SRMN01000163">
    <property type="protein sequence ID" value="TGH19163.1"/>
    <property type="molecule type" value="Genomic_DNA"/>
</dbReference>